<comment type="similarity">
    <text evidence="4">Belongs to the Maf family. YhdE subfamily.</text>
</comment>
<keyword evidence="2 4" id="KW-0378">Hydrolase</keyword>
<name>C3JB44_POREA</name>
<dbReference type="GO" id="GO:0009117">
    <property type="term" value="P:nucleotide metabolic process"/>
    <property type="evidence" value="ECO:0007669"/>
    <property type="project" value="UniProtKB-KW"/>
</dbReference>
<dbReference type="HAMAP" id="MF_00528">
    <property type="entry name" value="Maf"/>
    <property type="match status" value="1"/>
</dbReference>
<dbReference type="GO" id="GO:0005737">
    <property type="term" value="C:cytoplasm"/>
    <property type="evidence" value="ECO:0007669"/>
    <property type="project" value="UniProtKB-SubCell"/>
</dbReference>
<dbReference type="PANTHER" id="PTHR43213:SF5">
    <property type="entry name" value="BIFUNCTIONAL DTTP_UTP PYROPHOSPHATASE_METHYLTRANSFERASE PROTEIN-RELATED"/>
    <property type="match status" value="1"/>
</dbReference>
<dbReference type="AlphaFoldDB" id="C3JB44"/>
<organism evidence="5 6">
    <name type="scientific">Porphyromonas endodontalis (strain ATCC 35406 / DSM 24491 / JCM 8526 / CCUG 16442 / BCRC 14492 / NCTC 13058 / HG 370)</name>
    <name type="common">Bacteroides endodontalis</name>
    <dbReference type="NCBI Taxonomy" id="553175"/>
    <lineage>
        <taxon>Bacteria</taxon>
        <taxon>Pseudomonadati</taxon>
        <taxon>Bacteroidota</taxon>
        <taxon>Bacteroidia</taxon>
        <taxon>Bacteroidales</taxon>
        <taxon>Porphyromonadaceae</taxon>
        <taxon>Porphyromonas</taxon>
    </lineage>
</organism>
<dbReference type="Pfam" id="PF02545">
    <property type="entry name" value="Maf"/>
    <property type="match status" value="1"/>
</dbReference>
<accession>C3JB44</accession>
<keyword evidence="6" id="KW-1185">Reference proteome</keyword>
<evidence type="ECO:0000313" key="5">
    <source>
        <dbReference type="EMBL" id="EEN82553.1"/>
    </source>
</evidence>
<evidence type="ECO:0000256" key="3">
    <source>
        <dbReference type="ARBA" id="ARBA00023080"/>
    </source>
</evidence>
<feature type="site" description="Important for substrate specificity" evidence="4">
    <location>
        <position position="11"/>
    </location>
</feature>
<dbReference type="EC" id="3.6.1.9" evidence="4"/>
<dbReference type="GO" id="GO:0036221">
    <property type="term" value="F:UTP diphosphatase activity"/>
    <property type="evidence" value="ECO:0007669"/>
    <property type="project" value="RHEA"/>
</dbReference>
<dbReference type="STRING" id="553175.POREN0001_1486"/>
<dbReference type="SUPFAM" id="SSF52972">
    <property type="entry name" value="ITPase-like"/>
    <property type="match status" value="1"/>
</dbReference>
<keyword evidence="4" id="KW-0963">Cytoplasm</keyword>
<reference evidence="5 6" key="1">
    <citation type="submission" date="2009-04" db="EMBL/GenBank/DDBJ databases">
        <authorList>
            <person name="Sebastian Y."/>
            <person name="Madupu R."/>
            <person name="Durkin A.S."/>
            <person name="Torralba M."/>
            <person name="Methe B."/>
            <person name="Sutton G.G."/>
            <person name="Strausberg R.L."/>
            <person name="Nelson K.E."/>
        </authorList>
    </citation>
    <scope>NUCLEOTIDE SEQUENCE [LARGE SCALE GENOMIC DNA]</scope>
    <source>
        <strain evidence="6">ATCC 35406 / BCRC 14492 / JCM 8526 / NCTC 13058 / HG 370</strain>
    </source>
</reference>
<dbReference type="eggNOG" id="COG0424">
    <property type="taxonomic scope" value="Bacteria"/>
</dbReference>
<feature type="site" description="Important for substrate specificity" evidence="4">
    <location>
        <position position="154"/>
    </location>
</feature>
<feature type="site" description="Important for substrate specificity" evidence="4">
    <location>
        <position position="71"/>
    </location>
</feature>
<feature type="active site" description="Proton acceptor" evidence="4">
    <location>
        <position position="70"/>
    </location>
</feature>
<dbReference type="Proteomes" id="UP000004295">
    <property type="component" value="Unassembled WGS sequence"/>
</dbReference>
<dbReference type="EMBL" id="ACNN01000024">
    <property type="protein sequence ID" value="EEN82553.1"/>
    <property type="molecule type" value="Genomic_DNA"/>
</dbReference>
<comment type="catalytic activity">
    <reaction evidence="4">
        <text>UTP + H2O = UMP + diphosphate + H(+)</text>
        <dbReference type="Rhea" id="RHEA:29395"/>
        <dbReference type="ChEBI" id="CHEBI:15377"/>
        <dbReference type="ChEBI" id="CHEBI:15378"/>
        <dbReference type="ChEBI" id="CHEBI:33019"/>
        <dbReference type="ChEBI" id="CHEBI:46398"/>
        <dbReference type="ChEBI" id="CHEBI:57865"/>
        <dbReference type="EC" id="3.6.1.9"/>
    </reaction>
</comment>
<protein>
    <recommendedName>
        <fullName evidence="4">dTTP/UTP pyrophosphatase</fullName>
        <shortName evidence="4">dTTPase/UTPase</shortName>
        <ecNumber evidence="4">3.6.1.9</ecNumber>
    </recommendedName>
    <alternativeName>
        <fullName evidence="4">Nucleoside triphosphate pyrophosphatase</fullName>
    </alternativeName>
    <alternativeName>
        <fullName evidence="4">Nucleotide pyrophosphatase</fullName>
        <shortName evidence="4">Nucleotide PPase</shortName>
    </alternativeName>
</protein>
<evidence type="ECO:0000256" key="4">
    <source>
        <dbReference type="HAMAP-Rule" id="MF_00528"/>
    </source>
</evidence>
<sequence length="205" mass="23070">MKVVLATQSPRRHELFSGLDIPFTIRLIEGIDESYPSTLPIRQIPQYIAERKALAYQSSLTEDEVVLTADTVVIVGDKVLGKPHSPEEARAMLHELSGREHQVSTGVALMGADGRGTSFVATTRVWFASLSEEQIDYYLRSYHPYDKAGAYGIQEWIGYVAIEKIEGSFYNVMGLPVHLVYQTLQKWQVCEKIFVPLPIVIVDKK</sequence>
<evidence type="ECO:0000256" key="1">
    <source>
        <dbReference type="ARBA" id="ARBA00001968"/>
    </source>
</evidence>
<dbReference type="InterPro" id="IPR003697">
    <property type="entry name" value="Maf-like"/>
</dbReference>
<evidence type="ECO:0000313" key="6">
    <source>
        <dbReference type="Proteomes" id="UP000004295"/>
    </source>
</evidence>
<comment type="subcellular location">
    <subcellularLocation>
        <location evidence="4">Cytoplasm</location>
    </subcellularLocation>
</comment>
<comment type="caution">
    <text evidence="5">The sequence shown here is derived from an EMBL/GenBank/DDBJ whole genome shotgun (WGS) entry which is preliminary data.</text>
</comment>
<keyword evidence="3 4" id="KW-0546">Nucleotide metabolism</keyword>
<dbReference type="NCBIfam" id="TIGR00172">
    <property type="entry name" value="maf"/>
    <property type="match status" value="1"/>
</dbReference>
<dbReference type="RefSeq" id="WP_004333907.1">
    <property type="nucleotide sequence ID" value="NZ_ACNN01000024.1"/>
</dbReference>
<gene>
    <name evidence="5" type="primary">maf</name>
    <name evidence="5" type="ORF">POREN0001_1486</name>
</gene>
<dbReference type="Gene3D" id="3.90.950.10">
    <property type="match status" value="1"/>
</dbReference>
<evidence type="ECO:0000256" key="2">
    <source>
        <dbReference type="ARBA" id="ARBA00022801"/>
    </source>
</evidence>
<dbReference type="GO" id="GO:0036218">
    <property type="term" value="F:dTTP diphosphatase activity"/>
    <property type="evidence" value="ECO:0007669"/>
    <property type="project" value="RHEA"/>
</dbReference>
<dbReference type="PIRSF" id="PIRSF006305">
    <property type="entry name" value="Maf"/>
    <property type="match status" value="1"/>
</dbReference>
<comment type="caution">
    <text evidence="4">Lacks conserved residue(s) required for the propagation of feature annotation.</text>
</comment>
<comment type="cofactor">
    <cofactor evidence="1 4">
        <name>a divalent metal cation</name>
        <dbReference type="ChEBI" id="CHEBI:60240"/>
    </cofactor>
</comment>
<dbReference type="GeneID" id="93364858"/>
<comment type="function">
    <text evidence="4">Nucleoside triphosphate pyrophosphatase that hydrolyzes dTTP and UTP. May have a dual role in cell division arrest and in preventing the incorporation of modified nucleotides into cellular nucleic acids.</text>
</comment>
<comment type="catalytic activity">
    <reaction evidence="4">
        <text>dTTP + H2O = dTMP + diphosphate + H(+)</text>
        <dbReference type="Rhea" id="RHEA:28534"/>
        <dbReference type="ChEBI" id="CHEBI:15377"/>
        <dbReference type="ChEBI" id="CHEBI:15378"/>
        <dbReference type="ChEBI" id="CHEBI:33019"/>
        <dbReference type="ChEBI" id="CHEBI:37568"/>
        <dbReference type="ChEBI" id="CHEBI:63528"/>
        <dbReference type="EC" id="3.6.1.9"/>
    </reaction>
</comment>
<dbReference type="PANTHER" id="PTHR43213">
    <property type="entry name" value="BIFUNCTIONAL DTTP/UTP PYROPHOSPHATASE/METHYLTRANSFERASE PROTEIN-RELATED"/>
    <property type="match status" value="1"/>
</dbReference>
<proteinExistence type="inferred from homology"/>
<dbReference type="CDD" id="cd00555">
    <property type="entry name" value="Maf"/>
    <property type="match status" value="1"/>
</dbReference>
<dbReference type="InterPro" id="IPR029001">
    <property type="entry name" value="ITPase-like_fam"/>
</dbReference>